<sequence>MGSLTEEDVPRWHDFVVVRRVGGGGGSGGGSCGGGGGSGGGGGGAQCEAGVKSETMGLSDYFYPVAGMEDDWQKRPFQLHSLELQPTTIRTLPGVLAQRLDTSRSVNSAAHGSPSADIATV</sequence>
<gene>
    <name evidence="2" type="ORF">SSLN_LOCUS7642</name>
</gene>
<protein>
    <submittedName>
        <fullName evidence="2 4">Uncharacterized protein</fullName>
    </submittedName>
</protein>
<accession>A0A183STU4</accession>
<keyword evidence="3" id="KW-1185">Reference proteome</keyword>
<dbReference type="AlphaFoldDB" id="A0A183STU4"/>
<evidence type="ECO:0000256" key="1">
    <source>
        <dbReference type="SAM" id="MobiDB-lite"/>
    </source>
</evidence>
<reference evidence="2 3" key="2">
    <citation type="submission" date="2018-11" db="EMBL/GenBank/DDBJ databases">
        <authorList>
            <consortium name="Pathogen Informatics"/>
        </authorList>
    </citation>
    <scope>NUCLEOTIDE SEQUENCE [LARGE SCALE GENOMIC DNA]</scope>
    <source>
        <strain evidence="2 3">NST_G2</strain>
    </source>
</reference>
<feature type="compositionally biased region" description="Gly residues" evidence="1">
    <location>
        <begin position="23"/>
        <end position="45"/>
    </location>
</feature>
<dbReference type="WBParaSite" id="SSLN_0000793201-mRNA-1">
    <property type="protein sequence ID" value="SSLN_0000793201-mRNA-1"/>
    <property type="gene ID" value="SSLN_0000793201"/>
</dbReference>
<dbReference type="EMBL" id="UYSU01034240">
    <property type="protein sequence ID" value="VDL94027.1"/>
    <property type="molecule type" value="Genomic_DNA"/>
</dbReference>
<reference evidence="4" key="1">
    <citation type="submission" date="2016-06" db="UniProtKB">
        <authorList>
            <consortium name="WormBaseParasite"/>
        </authorList>
    </citation>
    <scope>IDENTIFICATION</scope>
</reference>
<proteinExistence type="predicted"/>
<evidence type="ECO:0000313" key="3">
    <source>
        <dbReference type="Proteomes" id="UP000275846"/>
    </source>
</evidence>
<organism evidence="4">
    <name type="scientific">Schistocephalus solidus</name>
    <name type="common">Tapeworm</name>
    <dbReference type="NCBI Taxonomy" id="70667"/>
    <lineage>
        <taxon>Eukaryota</taxon>
        <taxon>Metazoa</taxon>
        <taxon>Spiralia</taxon>
        <taxon>Lophotrochozoa</taxon>
        <taxon>Platyhelminthes</taxon>
        <taxon>Cestoda</taxon>
        <taxon>Eucestoda</taxon>
        <taxon>Diphyllobothriidea</taxon>
        <taxon>Diphyllobothriidae</taxon>
        <taxon>Schistocephalus</taxon>
    </lineage>
</organism>
<feature type="region of interest" description="Disordered" evidence="1">
    <location>
        <begin position="23"/>
        <end position="47"/>
    </location>
</feature>
<dbReference type="Proteomes" id="UP000275846">
    <property type="component" value="Unassembled WGS sequence"/>
</dbReference>
<name>A0A183STU4_SCHSO</name>
<evidence type="ECO:0000313" key="4">
    <source>
        <dbReference type="WBParaSite" id="SSLN_0000793201-mRNA-1"/>
    </source>
</evidence>
<evidence type="ECO:0000313" key="2">
    <source>
        <dbReference type="EMBL" id="VDL94027.1"/>
    </source>
</evidence>